<dbReference type="Pfam" id="PF13411">
    <property type="entry name" value="MerR_1"/>
    <property type="match status" value="1"/>
</dbReference>
<gene>
    <name evidence="2" type="ORF">I532_10302</name>
</gene>
<evidence type="ECO:0000259" key="1">
    <source>
        <dbReference type="Pfam" id="PF13411"/>
    </source>
</evidence>
<reference evidence="2 3" key="1">
    <citation type="submission" date="2013-03" db="EMBL/GenBank/DDBJ databases">
        <title>Assembly of a new bacterial strain Brevibacillus borstelensis AK1.</title>
        <authorList>
            <person name="Rajan I."/>
            <person name="PoliReddy D."/>
            <person name="Sugumar T."/>
            <person name="Rathinam K."/>
            <person name="Alqarawi S."/>
            <person name="Khalil A.B."/>
            <person name="Sivakumar N."/>
        </authorList>
    </citation>
    <scope>NUCLEOTIDE SEQUENCE [LARGE SCALE GENOMIC DNA]</scope>
    <source>
        <strain evidence="2 3">AK1</strain>
    </source>
</reference>
<dbReference type="GeneID" id="89501177"/>
<dbReference type="SUPFAM" id="SSF46955">
    <property type="entry name" value="Putative DNA-binding domain"/>
    <property type="match status" value="1"/>
</dbReference>
<dbReference type="PATRIC" id="fig|1300222.3.peg.2132"/>
<dbReference type="InterPro" id="IPR000551">
    <property type="entry name" value="MerR-type_HTH_dom"/>
</dbReference>
<dbReference type="Proteomes" id="UP000012081">
    <property type="component" value="Unassembled WGS sequence"/>
</dbReference>
<dbReference type="GO" id="GO:0003677">
    <property type="term" value="F:DNA binding"/>
    <property type="evidence" value="ECO:0007669"/>
    <property type="project" value="InterPro"/>
</dbReference>
<organism evidence="2 3">
    <name type="scientific">Brevibacillus borstelensis AK1</name>
    <dbReference type="NCBI Taxonomy" id="1300222"/>
    <lineage>
        <taxon>Bacteria</taxon>
        <taxon>Bacillati</taxon>
        <taxon>Bacillota</taxon>
        <taxon>Bacilli</taxon>
        <taxon>Bacillales</taxon>
        <taxon>Paenibacillaceae</taxon>
        <taxon>Brevibacillus</taxon>
    </lineage>
</organism>
<dbReference type="AlphaFoldDB" id="M8DIC4"/>
<comment type="caution">
    <text evidence="2">The sequence shown here is derived from an EMBL/GenBank/DDBJ whole genome shotgun (WGS) entry which is preliminary data.</text>
</comment>
<dbReference type="InterPro" id="IPR009061">
    <property type="entry name" value="DNA-bd_dom_put_sf"/>
</dbReference>
<evidence type="ECO:0000313" key="3">
    <source>
        <dbReference type="Proteomes" id="UP000012081"/>
    </source>
</evidence>
<dbReference type="RefSeq" id="WP_003388050.1">
    <property type="nucleotide sequence ID" value="NZ_APBN01000003.1"/>
</dbReference>
<name>M8DIC4_9BACL</name>
<keyword evidence="3" id="KW-1185">Reference proteome</keyword>
<proteinExistence type="predicted"/>
<dbReference type="Gene3D" id="1.10.1660.10">
    <property type="match status" value="1"/>
</dbReference>
<dbReference type="EMBL" id="APBN01000003">
    <property type="protein sequence ID" value="EMT53162.1"/>
    <property type="molecule type" value="Genomic_DNA"/>
</dbReference>
<dbReference type="STRING" id="1300222.I532_10302"/>
<evidence type="ECO:0000313" key="2">
    <source>
        <dbReference type="EMBL" id="EMT53162.1"/>
    </source>
</evidence>
<dbReference type="GO" id="GO:0006355">
    <property type="term" value="P:regulation of DNA-templated transcription"/>
    <property type="evidence" value="ECO:0007669"/>
    <property type="project" value="InterPro"/>
</dbReference>
<feature type="domain" description="HTH merR-type" evidence="1">
    <location>
        <begin position="14"/>
        <end position="82"/>
    </location>
</feature>
<dbReference type="OrthoDB" id="2467384at2"/>
<sequence>MKNVIELVAKEKTYSGRELAEILGVGASTLRKWSMLLEQQGYRFLRDSQNRREYRQSDVDALRSFYQLTKENLMPLEEAARTVAGRTSFQQTKRETAASLSLVPPVVPSAGSAPFPSNHSAALSASTSAALALRTSAHVDRLEEKIHSLAQHVQHQDAVQMELMERLEKQEAYIRNSLKERDRRLMKAMSDIIEAKQQLAQLRDEQRKKSIWHRLFRTQYDSSL</sequence>
<protein>
    <recommendedName>
        <fullName evidence="1">HTH merR-type domain-containing protein</fullName>
    </recommendedName>
</protein>
<accession>M8DIC4</accession>